<comment type="caution">
    <text evidence="2">The sequence shown here is derived from an EMBL/GenBank/DDBJ whole genome shotgun (WGS) entry which is preliminary data.</text>
</comment>
<organism evidence="2">
    <name type="scientific">marine sediment metagenome</name>
    <dbReference type="NCBI Taxonomy" id="412755"/>
    <lineage>
        <taxon>unclassified sequences</taxon>
        <taxon>metagenomes</taxon>
        <taxon>ecological metagenomes</taxon>
    </lineage>
</organism>
<gene>
    <name evidence="2" type="ORF">LCGC14_2827040</name>
</gene>
<evidence type="ECO:0000313" key="2">
    <source>
        <dbReference type="EMBL" id="KKK80082.1"/>
    </source>
</evidence>
<name>A0A0F8YF79_9ZZZZ</name>
<protein>
    <submittedName>
        <fullName evidence="2">Uncharacterized protein</fullName>
    </submittedName>
</protein>
<dbReference type="EMBL" id="LAZR01053740">
    <property type="protein sequence ID" value="KKK80082.1"/>
    <property type="molecule type" value="Genomic_DNA"/>
</dbReference>
<sequence>MADRARIEATSRKKGRKISPELIEEILGSLGPGVIKRIAGVPRIGLRLGGKAISRPVGQAADDLGQNTDTIKQLISQRRRKLGKANINRPSGSPAGKRPPDKELEALALKLRDQARKIAQGKEARRGRLKERTKAAEGGKASLEKAEREAGRKAVGKIIEDLLDLLDE</sequence>
<proteinExistence type="predicted"/>
<feature type="region of interest" description="Disordered" evidence="1">
    <location>
        <begin position="119"/>
        <end position="152"/>
    </location>
</feature>
<feature type="region of interest" description="Disordered" evidence="1">
    <location>
        <begin position="77"/>
        <end position="103"/>
    </location>
</feature>
<accession>A0A0F8YF79</accession>
<reference evidence="2" key="1">
    <citation type="journal article" date="2015" name="Nature">
        <title>Complex archaea that bridge the gap between prokaryotes and eukaryotes.</title>
        <authorList>
            <person name="Spang A."/>
            <person name="Saw J.H."/>
            <person name="Jorgensen S.L."/>
            <person name="Zaremba-Niedzwiedzka K."/>
            <person name="Martijn J."/>
            <person name="Lind A.E."/>
            <person name="van Eijk R."/>
            <person name="Schleper C."/>
            <person name="Guy L."/>
            <person name="Ettema T.J."/>
        </authorList>
    </citation>
    <scope>NUCLEOTIDE SEQUENCE</scope>
</reference>
<dbReference type="AlphaFoldDB" id="A0A0F8YF79"/>
<evidence type="ECO:0000256" key="1">
    <source>
        <dbReference type="SAM" id="MobiDB-lite"/>
    </source>
</evidence>